<dbReference type="Proteomes" id="UP000180235">
    <property type="component" value="Chromosome"/>
</dbReference>
<evidence type="ECO:0008006" key="3">
    <source>
        <dbReference type="Google" id="ProtNLM"/>
    </source>
</evidence>
<accession>A0A1J0AFX8</accession>
<sequence>MGNDYNLDKPPPASVARICAMPKTAIIQPDQSYTFADYFQLNFAPQDILAYFNVSLQRCSLDLPRYAGTLHRLADLKIRIEESLPRLTLTSEIARREFLIAPVLIDVLHYTQATLNVEYPVAVSNQLQGSLDYLLQNQQTFLIIEAKNEDLERGFVQLAIELIALDQWIESEQIILKGAISTGTIWQFGQFDRQTRAVTQDINLYRVPADLADLMPILVKILE</sequence>
<dbReference type="STRING" id="1188229.GlitD10_2474"/>
<keyword evidence="2" id="KW-1185">Reference proteome</keyword>
<name>A0A1J0AFX8_9CYAN</name>
<dbReference type="EMBL" id="CP017675">
    <property type="protein sequence ID" value="APB34811.1"/>
    <property type="molecule type" value="Genomic_DNA"/>
</dbReference>
<reference evidence="1 2" key="1">
    <citation type="submission" date="2016-10" db="EMBL/GenBank/DDBJ databases">
        <title>Description of Gloeomargarita lithophora gen. nov., sp. nov., a thylakoid-bearing basal-branching cyanobacterium with intracellular carbonates, and proposal for Gloeomargaritales ord. nov.</title>
        <authorList>
            <person name="Moreira D."/>
            <person name="Tavera R."/>
            <person name="Benzerara K."/>
            <person name="Skouri-Panet F."/>
            <person name="Couradeau E."/>
            <person name="Gerard E."/>
            <person name="Loussert C."/>
            <person name="Novelo E."/>
            <person name="Zivanovic Y."/>
            <person name="Lopez-Garcia P."/>
        </authorList>
    </citation>
    <scope>NUCLEOTIDE SEQUENCE [LARGE SCALE GENOMIC DNA]</scope>
    <source>
        <strain evidence="1 2">D10</strain>
    </source>
</reference>
<dbReference type="AlphaFoldDB" id="A0A1J0AFX8"/>
<proteinExistence type="predicted"/>
<organism evidence="1 2">
    <name type="scientific">Gloeomargarita lithophora Alchichica-D10</name>
    <dbReference type="NCBI Taxonomy" id="1188229"/>
    <lineage>
        <taxon>Bacteria</taxon>
        <taxon>Bacillati</taxon>
        <taxon>Cyanobacteriota</taxon>
        <taxon>Cyanophyceae</taxon>
        <taxon>Gloeomargaritales</taxon>
        <taxon>Gloeomargaritaceae</taxon>
        <taxon>Gloeomargarita</taxon>
    </lineage>
</organism>
<gene>
    <name evidence="1" type="ORF">GlitD10_2474</name>
</gene>
<evidence type="ECO:0000313" key="2">
    <source>
        <dbReference type="Proteomes" id="UP000180235"/>
    </source>
</evidence>
<dbReference type="KEGG" id="glt:GlitD10_2474"/>
<protein>
    <recommendedName>
        <fullName evidence="3">Type I restriction enzyme R protein N-terminal domain-containing protein</fullName>
    </recommendedName>
</protein>
<evidence type="ECO:0000313" key="1">
    <source>
        <dbReference type="EMBL" id="APB34811.1"/>
    </source>
</evidence>